<protein>
    <submittedName>
        <fullName evidence="4">Putative cathepsin L</fullName>
    </submittedName>
</protein>
<dbReference type="PANTHER" id="PTHR12411">
    <property type="entry name" value="CYSTEINE PROTEASE FAMILY C1-RELATED"/>
    <property type="match status" value="1"/>
</dbReference>
<dbReference type="Pfam" id="PF00112">
    <property type="entry name" value="Peptidase_C1"/>
    <property type="match status" value="1"/>
</dbReference>
<evidence type="ECO:0000313" key="4">
    <source>
        <dbReference type="EMBL" id="KAA6384107.1"/>
    </source>
</evidence>
<dbReference type="GO" id="GO:0008234">
    <property type="term" value="F:cysteine-type peptidase activity"/>
    <property type="evidence" value="ECO:0007669"/>
    <property type="project" value="InterPro"/>
</dbReference>
<dbReference type="AlphaFoldDB" id="A0A5J4VN73"/>
<dbReference type="PROSITE" id="PS00639">
    <property type="entry name" value="THIOL_PROTEASE_HIS"/>
    <property type="match status" value="1"/>
</dbReference>
<proteinExistence type="inferred from homology"/>
<evidence type="ECO:0000256" key="2">
    <source>
        <dbReference type="ARBA" id="ARBA00023157"/>
    </source>
</evidence>
<dbReference type="SUPFAM" id="SSF54001">
    <property type="entry name" value="Cysteine proteinases"/>
    <property type="match status" value="1"/>
</dbReference>
<dbReference type="OrthoDB" id="10253408at2759"/>
<dbReference type="Proteomes" id="UP000324800">
    <property type="component" value="Unassembled WGS sequence"/>
</dbReference>
<dbReference type="InterPro" id="IPR038765">
    <property type="entry name" value="Papain-like_cys_pep_sf"/>
</dbReference>
<name>A0A5J4VN73_9EUKA</name>
<dbReference type="InterPro" id="IPR000668">
    <property type="entry name" value="Peptidase_C1A_C"/>
</dbReference>
<feature type="domain" description="Peptidase C1A papain C-terminal" evidence="3">
    <location>
        <begin position="45"/>
        <end position="265"/>
    </location>
</feature>
<evidence type="ECO:0000259" key="3">
    <source>
        <dbReference type="SMART" id="SM00645"/>
    </source>
</evidence>
<dbReference type="FunFam" id="3.90.70.10:FF:000332">
    <property type="entry name" value="Cathepsin L1"/>
    <property type="match status" value="1"/>
</dbReference>
<dbReference type="EMBL" id="SNRW01005915">
    <property type="protein sequence ID" value="KAA6384107.1"/>
    <property type="molecule type" value="Genomic_DNA"/>
</dbReference>
<reference evidence="4 5" key="1">
    <citation type="submission" date="2019-03" db="EMBL/GenBank/DDBJ databases">
        <title>Single cell metagenomics reveals metabolic interactions within the superorganism composed of flagellate Streblomastix strix and complex community of Bacteroidetes bacteria on its surface.</title>
        <authorList>
            <person name="Treitli S.C."/>
            <person name="Kolisko M."/>
            <person name="Husnik F."/>
            <person name="Keeling P."/>
            <person name="Hampl V."/>
        </authorList>
    </citation>
    <scope>NUCLEOTIDE SEQUENCE [LARGE SCALE GENOMIC DNA]</scope>
    <source>
        <strain evidence="4">ST1C</strain>
    </source>
</reference>
<accession>A0A5J4VN73</accession>
<dbReference type="PROSITE" id="PS00640">
    <property type="entry name" value="THIOL_PROTEASE_ASN"/>
    <property type="match status" value="1"/>
</dbReference>
<dbReference type="SMART" id="SM00645">
    <property type="entry name" value="Pept_C1"/>
    <property type="match status" value="1"/>
</dbReference>
<evidence type="ECO:0000256" key="1">
    <source>
        <dbReference type="ARBA" id="ARBA00008455"/>
    </source>
</evidence>
<gene>
    <name evidence="4" type="ORF">EZS28_020363</name>
</gene>
<dbReference type="GO" id="GO:0006508">
    <property type="term" value="P:proteolysis"/>
    <property type="evidence" value="ECO:0007669"/>
    <property type="project" value="InterPro"/>
</dbReference>
<dbReference type="InterPro" id="IPR039417">
    <property type="entry name" value="Peptidase_C1A_papain-like"/>
</dbReference>
<comment type="caution">
    <text evidence="4">The sequence shown here is derived from an EMBL/GenBank/DDBJ whole genome shotgun (WGS) entry which is preliminary data.</text>
</comment>
<dbReference type="Gene3D" id="3.90.70.10">
    <property type="entry name" value="Cysteine proteinases"/>
    <property type="match status" value="1"/>
</dbReference>
<dbReference type="InterPro" id="IPR013128">
    <property type="entry name" value="Peptidase_C1A"/>
</dbReference>
<sequence length="266" mass="29688">GYKLGLNEFSDLTQEEFSEKYKTIPIRKQTLQNLTLTSFINDTHIPEQFDYRQVGYKTGIKLQQRCGGCYGIVTANMIEGAIWKKTGKLIPLSAQEIIDCSYSQGNIGCKGGNMPNSLDYVIENNGILSEECYKFEDKDQSCQTDKYNKTCERTQIRGIYNVSEGDEDDLAIALINYGPVGAGIDISASDFKQYRSGIYDNINCTSSGISHAVLIVGFGYDSEQKKEFWVIQNSWGVSWGQNGLMQLARHSQDRCGISSYAFAAVV</sequence>
<organism evidence="4 5">
    <name type="scientific">Streblomastix strix</name>
    <dbReference type="NCBI Taxonomy" id="222440"/>
    <lineage>
        <taxon>Eukaryota</taxon>
        <taxon>Metamonada</taxon>
        <taxon>Preaxostyla</taxon>
        <taxon>Oxymonadida</taxon>
        <taxon>Streblomastigidae</taxon>
        <taxon>Streblomastix</taxon>
    </lineage>
</organism>
<dbReference type="InterPro" id="IPR025661">
    <property type="entry name" value="Pept_asp_AS"/>
</dbReference>
<feature type="non-terminal residue" evidence="4">
    <location>
        <position position="1"/>
    </location>
</feature>
<comment type="similarity">
    <text evidence="1">Belongs to the peptidase C1 family.</text>
</comment>
<keyword evidence="2" id="KW-1015">Disulfide bond</keyword>
<dbReference type="CDD" id="cd02248">
    <property type="entry name" value="Peptidase_C1A"/>
    <property type="match status" value="1"/>
</dbReference>
<dbReference type="InterPro" id="IPR025660">
    <property type="entry name" value="Pept_his_AS"/>
</dbReference>
<evidence type="ECO:0000313" key="5">
    <source>
        <dbReference type="Proteomes" id="UP000324800"/>
    </source>
</evidence>